<dbReference type="EMBL" id="UINC01010327">
    <property type="protein sequence ID" value="SVA45985.1"/>
    <property type="molecule type" value="Genomic_DNA"/>
</dbReference>
<sequence length="28" mass="3238">RASEAIDRSYEGRIILKKDTALEQLDFV</sequence>
<feature type="non-terminal residue" evidence="1">
    <location>
        <position position="1"/>
    </location>
</feature>
<reference evidence="1" key="1">
    <citation type="submission" date="2018-05" db="EMBL/GenBank/DDBJ databases">
        <authorList>
            <person name="Lanie J.A."/>
            <person name="Ng W.-L."/>
            <person name="Kazmierczak K.M."/>
            <person name="Andrzejewski T.M."/>
            <person name="Davidsen T.M."/>
            <person name="Wayne K.J."/>
            <person name="Tettelin H."/>
            <person name="Glass J.I."/>
            <person name="Rusch D."/>
            <person name="Podicherti R."/>
            <person name="Tsui H.-C.T."/>
            <person name="Winkler M.E."/>
        </authorList>
    </citation>
    <scope>NUCLEOTIDE SEQUENCE</scope>
</reference>
<protein>
    <submittedName>
        <fullName evidence="1">Uncharacterized protein</fullName>
    </submittedName>
</protein>
<evidence type="ECO:0000313" key="1">
    <source>
        <dbReference type="EMBL" id="SVA45985.1"/>
    </source>
</evidence>
<proteinExistence type="predicted"/>
<name>A0A381W0C4_9ZZZZ</name>
<accession>A0A381W0C4</accession>
<dbReference type="AlphaFoldDB" id="A0A381W0C4"/>
<gene>
    <name evidence="1" type="ORF">METZ01_LOCUS98839</name>
</gene>
<organism evidence="1">
    <name type="scientific">marine metagenome</name>
    <dbReference type="NCBI Taxonomy" id="408172"/>
    <lineage>
        <taxon>unclassified sequences</taxon>
        <taxon>metagenomes</taxon>
        <taxon>ecological metagenomes</taxon>
    </lineage>
</organism>